<evidence type="ECO:0000313" key="8">
    <source>
        <dbReference type="Proteomes" id="UP001194468"/>
    </source>
</evidence>
<evidence type="ECO:0000256" key="2">
    <source>
        <dbReference type="ARBA" id="ARBA00006333"/>
    </source>
</evidence>
<dbReference type="EMBL" id="WHUW01000004">
    <property type="protein sequence ID" value="KAF8447846.1"/>
    <property type="molecule type" value="Genomic_DNA"/>
</dbReference>
<protein>
    <recommendedName>
        <fullName evidence="6">Terpene synthase</fullName>
        <ecNumber evidence="6">4.2.3.-</ecNumber>
    </recommendedName>
</protein>
<comment type="similarity">
    <text evidence="2 6">Belongs to the terpene synthase family.</text>
</comment>
<dbReference type="InterPro" id="IPR034686">
    <property type="entry name" value="Terpene_cyclase-like_2"/>
</dbReference>
<evidence type="ECO:0000313" key="7">
    <source>
        <dbReference type="EMBL" id="KAF8447846.1"/>
    </source>
</evidence>
<dbReference type="PANTHER" id="PTHR35201:SF4">
    <property type="entry name" value="BETA-PINACENE SYNTHASE-RELATED"/>
    <property type="match status" value="1"/>
</dbReference>
<sequence>MQAYHLPNFLVFLPKKPGGEISPHFKDADTGYNSWVHDKIGWLFAIEVYNAEMPLLAALAFPLASCAELRGILDYMTTSFMLEELTDRCSSAEAVTRSQLWMKTLSQCDKGESARHPFIRTMRRELVPNMKAVVDPFHWPQFLDSNVHFSKNTIQEALDRESHSKKDTVRDIQSYMVMRRETIGTRPCFVLMRSIRRLYIPDDVLAHPIIREMEDVALDMVFIVNDVYSFKKEYGDNGALNNLLTVMEKDLMASHMDLQTRLDHTEKLFTAALDRFHACRKALPSFNAALDRHVAAYADGLIDWITGNIEWSSLNHRYKTFLNGEDRKNCIMKIELDSPHRKLRRSLLIFFVVLSMPVLGYIL</sequence>
<comment type="caution">
    <text evidence="7">The sequence shown here is derived from an EMBL/GenBank/DDBJ whole genome shotgun (WGS) entry which is preliminary data.</text>
</comment>
<dbReference type="InterPro" id="IPR008949">
    <property type="entry name" value="Isoprenoid_synthase_dom_sf"/>
</dbReference>
<dbReference type="AlphaFoldDB" id="A0AAD4C406"/>
<evidence type="ECO:0000256" key="3">
    <source>
        <dbReference type="ARBA" id="ARBA00022723"/>
    </source>
</evidence>
<dbReference type="GO" id="GO:0008299">
    <property type="term" value="P:isoprenoid biosynthetic process"/>
    <property type="evidence" value="ECO:0007669"/>
    <property type="project" value="UniProtKB-ARBA"/>
</dbReference>
<reference evidence="7" key="1">
    <citation type="submission" date="2019-10" db="EMBL/GenBank/DDBJ databases">
        <authorList>
            <consortium name="DOE Joint Genome Institute"/>
            <person name="Kuo A."/>
            <person name="Miyauchi S."/>
            <person name="Kiss E."/>
            <person name="Drula E."/>
            <person name="Kohler A."/>
            <person name="Sanchez-Garcia M."/>
            <person name="Andreopoulos B."/>
            <person name="Barry K.W."/>
            <person name="Bonito G."/>
            <person name="Buee M."/>
            <person name="Carver A."/>
            <person name="Chen C."/>
            <person name="Cichocki N."/>
            <person name="Clum A."/>
            <person name="Culley D."/>
            <person name="Crous P.W."/>
            <person name="Fauchery L."/>
            <person name="Girlanda M."/>
            <person name="Hayes R."/>
            <person name="Keri Z."/>
            <person name="LaButti K."/>
            <person name="Lipzen A."/>
            <person name="Lombard V."/>
            <person name="Magnuson J."/>
            <person name="Maillard F."/>
            <person name="Morin E."/>
            <person name="Murat C."/>
            <person name="Nolan M."/>
            <person name="Ohm R."/>
            <person name="Pangilinan J."/>
            <person name="Pereira M."/>
            <person name="Perotto S."/>
            <person name="Peter M."/>
            <person name="Riley R."/>
            <person name="Sitrit Y."/>
            <person name="Stielow B."/>
            <person name="Szollosi G."/>
            <person name="Zifcakova L."/>
            <person name="Stursova M."/>
            <person name="Spatafora J.W."/>
            <person name="Tedersoo L."/>
            <person name="Vaario L.-M."/>
            <person name="Yamada A."/>
            <person name="Yan M."/>
            <person name="Wang P."/>
            <person name="Xu J."/>
            <person name="Bruns T."/>
            <person name="Baldrian P."/>
            <person name="Vilgalys R."/>
            <person name="Henrissat B."/>
            <person name="Grigoriev I.V."/>
            <person name="Hibbett D."/>
            <person name="Nagy L.G."/>
            <person name="Martin F.M."/>
        </authorList>
    </citation>
    <scope>NUCLEOTIDE SEQUENCE</scope>
    <source>
        <strain evidence="7">BED1</strain>
    </source>
</reference>
<dbReference type="GO" id="GO:0046872">
    <property type="term" value="F:metal ion binding"/>
    <property type="evidence" value="ECO:0007669"/>
    <property type="project" value="UniProtKB-KW"/>
</dbReference>
<dbReference type="Proteomes" id="UP001194468">
    <property type="component" value="Unassembled WGS sequence"/>
</dbReference>
<dbReference type="EC" id="4.2.3.-" evidence="6"/>
<name>A0AAD4C406_BOLED</name>
<organism evidence="7 8">
    <name type="scientific">Boletus edulis BED1</name>
    <dbReference type="NCBI Taxonomy" id="1328754"/>
    <lineage>
        <taxon>Eukaryota</taxon>
        <taxon>Fungi</taxon>
        <taxon>Dikarya</taxon>
        <taxon>Basidiomycota</taxon>
        <taxon>Agaricomycotina</taxon>
        <taxon>Agaricomycetes</taxon>
        <taxon>Agaricomycetidae</taxon>
        <taxon>Boletales</taxon>
        <taxon>Boletineae</taxon>
        <taxon>Boletaceae</taxon>
        <taxon>Boletoideae</taxon>
        <taxon>Boletus</taxon>
    </lineage>
</organism>
<gene>
    <name evidence="7" type="ORF">L210DRAFT_3389624</name>
</gene>
<reference evidence="7" key="2">
    <citation type="journal article" date="2020" name="Nat. Commun.">
        <title>Large-scale genome sequencing of mycorrhizal fungi provides insights into the early evolution of symbiotic traits.</title>
        <authorList>
            <person name="Miyauchi S."/>
            <person name="Kiss E."/>
            <person name="Kuo A."/>
            <person name="Drula E."/>
            <person name="Kohler A."/>
            <person name="Sanchez-Garcia M."/>
            <person name="Morin E."/>
            <person name="Andreopoulos B."/>
            <person name="Barry K.W."/>
            <person name="Bonito G."/>
            <person name="Buee M."/>
            <person name="Carver A."/>
            <person name="Chen C."/>
            <person name="Cichocki N."/>
            <person name="Clum A."/>
            <person name="Culley D."/>
            <person name="Crous P.W."/>
            <person name="Fauchery L."/>
            <person name="Girlanda M."/>
            <person name="Hayes R.D."/>
            <person name="Keri Z."/>
            <person name="LaButti K."/>
            <person name="Lipzen A."/>
            <person name="Lombard V."/>
            <person name="Magnuson J."/>
            <person name="Maillard F."/>
            <person name="Murat C."/>
            <person name="Nolan M."/>
            <person name="Ohm R.A."/>
            <person name="Pangilinan J."/>
            <person name="Pereira M.F."/>
            <person name="Perotto S."/>
            <person name="Peter M."/>
            <person name="Pfister S."/>
            <person name="Riley R."/>
            <person name="Sitrit Y."/>
            <person name="Stielow J.B."/>
            <person name="Szollosi G."/>
            <person name="Zifcakova L."/>
            <person name="Stursova M."/>
            <person name="Spatafora J.W."/>
            <person name="Tedersoo L."/>
            <person name="Vaario L.M."/>
            <person name="Yamada A."/>
            <person name="Yan M."/>
            <person name="Wang P."/>
            <person name="Xu J."/>
            <person name="Bruns T."/>
            <person name="Baldrian P."/>
            <person name="Vilgalys R."/>
            <person name="Dunand C."/>
            <person name="Henrissat B."/>
            <person name="Grigoriev I.V."/>
            <person name="Hibbett D."/>
            <person name="Nagy L.G."/>
            <person name="Martin F.M."/>
        </authorList>
    </citation>
    <scope>NUCLEOTIDE SEQUENCE</scope>
    <source>
        <strain evidence="7">BED1</strain>
    </source>
</reference>
<evidence type="ECO:0000256" key="6">
    <source>
        <dbReference type="RuleBase" id="RU366034"/>
    </source>
</evidence>
<keyword evidence="8" id="KW-1185">Reference proteome</keyword>
<evidence type="ECO:0000256" key="1">
    <source>
        <dbReference type="ARBA" id="ARBA00001946"/>
    </source>
</evidence>
<evidence type="ECO:0000256" key="5">
    <source>
        <dbReference type="ARBA" id="ARBA00023239"/>
    </source>
</evidence>
<dbReference type="Gene3D" id="1.10.600.10">
    <property type="entry name" value="Farnesyl Diphosphate Synthase"/>
    <property type="match status" value="1"/>
</dbReference>
<keyword evidence="5 6" id="KW-0456">Lyase</keyword>
<accession>A0AAD4C406</accession>
<comment type="cofactor">
    <cofactor evidence="1 6">
        <name>Mg(2+)</name>
        <dbReference type="ChEBI" id="CHEBI:18420"/>
    </cofactor>
</comment>
<proteinExistence type="inferred from homology"/>
<dbReference type="SUPFAM" id="SSF48576">
    <property type="entry name" value="Terpenoid synthases"/>
    <property type="match status" value="1"/>
</dbReference>
<keyword evidence="3 6" id="KW-0479">Metal-binding</keyword>
<evidence type="ECO:0000256" key="4">
    <source>
        <dbReference type="ARBA" id="ARBA00022842"/>
    </source>
</evidence>
<dbReference type="Pfam" id="PF19086">
    <property type="entry name" value="Terpene_syn_C_2"/>
    <property type="match status" value="1"/>
</dbReference>
<dbReference type="GO" id="GO:0010333">
    <property type="term" value="F:terpene synthase activity"/>
    <property type="evidence" value="ECO:0007669"/>
    <property type="project" value="InterPro"/>
</dbReference>
<keyword evidence="4 6" id="KW-0460">Magnesium</keyword>
<dbReference type="PANTHER" id="PTHR35201">
    <property type="entry name" value="TERPENE SYNTHASE"/>
    <property type="match status" value="1"/>
</dbReference>